<dbReference type="GO" id="GO:0003677">
    <property type="term" value="F:DNA binding"/>
    <property type="evidence" value="ECO:0007669"/>
    <property type="project" value="UniProtKB-KW"/>
</dbReference>
<organism evidence="5 6">
    <name type="scientific">Nelumbo nucifera</name>
    <name type="common">Sacred lotus</name>
    <dbReference type="NCBI Taxonomy" id="4432"/>
    <lineage>
        <taxon>Eukaryota</taxon>
        <taxon>Viridiplantae</taxon>
        <taxon>Streptophyta</taxon>
        <taxon>Embryophyta</taxon>
        <taxon>Tracheophyta</taxon>
        <taxon>Spermatophyta</taxon>
        <taxon>Magnoliopsida</taxon>
        <taxon>Proteales</taxon>
        <taxon>Nelumbonaceae</taxon>
        <taxon>Nelumbo</taxon>
    </lineage>
</organism>
<dbReference type="SUPFAM" id="SSF101941">
    <property type="entry name" value="NAC domain"/>
    <property type="match status" value="1"/>
</dbReference>
<dbReference type="AlphaFoldDB" id="A0A1U8AUK8"/>
<dbReference type="PANTHER" id="PTHR31744:SF220">
    <property type="entry name" value="LOW QUALITY PROTEIN: NAC DOMAIN-CONTAINING PROTEIN 90-LIKE"/>
    <property type="match status" value="1"/>
</dbReference>
<gene>
    <name evidence="6" type="primary">LOC104607634</name>
</gene>
<keyword evidence="4" id="KW-0539">Nucleus</keyword>
<dbReference type="OrthoDB" id="622307at2759"/>
<evidence type="ECO:0000256" key="4">
    <source>
        <dbReference type="ARBA" id="ARBA00023242"/>
    </source>
</evidence>
<reference evidence="6" key="1">
    <citation type="submission" date="2025-08" db="UniProtKB">
        <authorList>
            <consortium name="RefSeq"/>
        </authorList>
    </citation>
    <scope>IDENTIFICATION</scope>
</reference>
<dbReference type="PROSITE" id="PS51005">
    <property type="entry name" value="NAC"/>
    <property type="match status" value="1"/>
</dbReference>
<dbReference type="Gene3D" id="2.170.150.80">
    <property type="entry name" value="NAC domain"/>
    <property type="match status" value="1"/>
</dbReference>
<keyword evidence="5" id="KW-1185">Reference proteome</keyword>
<protein>
    <submittedName>
        <fullName evidence="6">NAC domain-containing protein 90-like isoform X2</fullName>
    </submittedName>
</protein>
<dbReference type="PANTHER" id="PTHR31744">
    <property type="entry name" value="PROTEIN CUP-SHAPED COTYLEDON 2-RELATED"/>
    <property type="match status" value="1"/>
</dbReference>
<accession>A0A1U8AUK8</accession>
<keyword evidence="2" id="KW-0238">DNA-binding</keyword>
<dbReference type="Proteomes" id="UP000189703">
    <property type="component" value="Unplaced"/>
</dbReference>
<dbReference type="InterPro" id="IPR003441">
    <property type="entry name" value="NAC-dom"/>
</dbReference>
<keyword evidence="3" id="KW-0804">Transcription</keyword>
<proteinExistence type="predicted"/>
<name>A0A1U8AUK8_NELNU</name>
<dbReference type="Pfam" id="PF02365">
    <property type="entry name" value="NAM"/>
    <property type="match status" value="1"/>
</dbReference>
<evidence type="ECO:0000256" key="1">
    <source>
        <dbReference type="ARBA" id="ARBA00023015"/>
    </source>
</evidence>
<dbReference type="RefSeq" id="XP_010271607.1">
    <property type="nucleotide sequence ID" value="XM_010273305.2"/>
</dbReference>
<evidence type="ECO:0000256" key="3">
    <source>
        <dbReference type="ARBA" id="ARBA00023163"/>
    </source>
</evidence>
<evidence type="ECO:0000313" key="6">
    <source>
        <dbReference type="RefSeq" id="XP_010271607.1"/>
    </source>
</evidence>
<evidence type="ECO:0000256" key="2">
    <source>
        <dbReference type="ARBA" id="ARBA00023125"/>
    </source>
</evidence>
<dbReference type="InterPro" id="IPR036093">
    <property type="entry name" value="NAC_dom_sf"/>
</dbReference>
<evidence type="ECO:0000313" key="5">
    <source>
        <dbReference type="Proteomes" id="UP000189703"/>
    </source>
</evidence>
<sequence>MEDVPPGFRFYPTEEELVSFYLYNKLEGIGPDLERVIPIVDIYELDPWQLPQVSGELCHGDPEQWFFFSPRQEREARGGRPNRTTNSGYWKATGSPGLVYSSGNRIIGLKKTMVFYKGKAPTGTKTKWKMNEYRATQGEATSSSSAAPLELGQARHQCNKVMWIGGRRLIAIFLHLWRNSAHLILHLQAIKLMTILLSLEKVSTGR</sequence>
<dbReference type="GO" id="GO:0006355">
    <property type="term" value="P:regulation of DNA-templated transcription"/>
    <property type="evidence" value="ECO:0007669"/>
    <property type="project" value="InterPro"/>
</dbReference>
<dbReference type="GeneID" id="104607634"/>
<keyword evidence="1" id="KW-0805">Transcription regulation</keyword>